<feature type="compositionally biased region" description="Polar residues" evidence="1">
    <location>
        <begin position="423"/>
        <end position="432"/>
    </location>
</feature>
<evidence type="ECO:0008006" key="4">
    <source>
        <dbReference type="Google" id="ProtNLM"/>
    </source>
</evidence>
<feature type="compositionally biased region" description="Low complexity" evidence="1">
    <location>
        <begin position="353"/>
        <end position="363"/>
    </location>
</feature>
<evidence type="ECO:0000313" key="3">
    <source>
        <dbReference type="Proteomes" id="UP000780801"/>
    </source>
</evidence>
<dbReference type="PANTHER" id="PTHR31962">
    <property type="entry name" value="SPHINGOLIPID LONG CHAIN BASE-RESPONSIVE PROTEIN PIL1"/>
    <property type="match status" value="1"/>
</dbReference>
<feature type="region of interest" description="Disordered" evidence="1">
    <location>
        <begin position="572"/>
        <end position="699"/>
    </location>
</feature>
<feature type="compositionally biased region" description="Low complexity" evidence="1">
    <location>
        <begin position="673"/>
        <end position="699"/>
    </location>
</feature>
<feature type="compositionally biased region" description="Basic and acidic residues" evidence="1">
    <location>
        <begin position="490"/>
        <end position="507"/>
    </location>
</feature>
<gene>
    <name evidence="2" type="ORF">BGW38_010623</name>
</gene>
<dbReference type="GO" id="GO:0036286">
    <property type="term" value="C:eisosome filament"/>
    <property type="evidence" value="ECO:0007669"/>
    <property type="project" value="TreeGrafter"/>
</dbReference>
<feature type="compositionally biased region" description="Polar residues" evidence="1">
    <location>
        <begin position="572"/>
        <end position="582"/>
    </location>
</feature>
<accession>A0A9P6FWS3</accession>
<feature type="compositionally biased region" description="Low complexity" evidence="1">
    <location>
        <begin position="288"/>
        <end position="299"/>
    </location>
</feature>
<dbReference type="GO" id="GO:0006897">
    <property type="term" value="P:endocytosis"/>
    <property type="evidence" value="ECO:0007669"/>
    <property type="project" value="TreeGrafter"/>
</dbReference>
<sequence length="786" mass="86957">MDGARYAAGSFLSPLTNAIGEQRRLVESLAVVSKVRVEECKHMMVWSKSQTEDLADVLLKLNLLVRKISDYETQFGNQYEQFRDKIKHLRSKDDTPCEMGQKQAELQQKITEVSKSTLRAAKNYLRPKDPETTRKANETKDAKLDQLKRKLIKEAYTTQLDGIIELGKKMQIIGDHGKLLLHYIDQPSTLSASQDGRETESVLQTARIALENWNQPTMTDIPDHTQYASQTTPPPATTTTAQKITSPIVTVSPDSDDEEDPPLTKNKRVSTGPANPLPPLPPRREDSSYSPDSLVSSNDDSCHGEQSVAEAQEIERAIALSIKDMNEKKSRTEGFELTAEEERFVNEINISSGVVSSGSTSGTAKKDEKKESALLNTQTDIVAPKVTSIPKIVRNPQVVDPASNAISKQGPRPWTPANEQEMETNASAQSNAGGIPKTSEPSEEPIQSAISKPVTSTTEEETLSTKTAKRLSTSSTTSTQKVLESLGGSEVEKPLESLGRDAEERPLESMGSSAPSRPLESMGGEHSAPPLESMGSETPQPLESMGAEPTVVAESMGRDGYDAVPRLGIDNSQYHHQQFLQGEQSPLSPLPPTPELQYLDIGDSPSLPPSPAFSSTQHTPQTTFVSTIASVPMQPMSSMSGTYQSCQPYQPSTRYIPQPSRQKNRLSGSHIQSASDSGVSGGSSPYYQQQQQQYGQQQYQQQQYQQYTQQQYTGHQSHSDYSPQPYQQHQLQQFYYTPAEQQQEPHNSQLGRSNSYMWKYPVYPTSISPDPSLYRDEHQSSPQFQR</sequence>
<dbReference type="AlphaFoldDB" id="A0A9P6FWS3"/>
<feature type="region of interest" description="Disordered" evidence="1">
    <location>
        <begin position="392"/>
        <end position="545"/>
    </location>
</feature>
<dbReference type="Proteomes" id="UP000780801">
    <property type="component" value="Unassembled WGS sequence"/>
</dbReference>
<dbReference type="EMBL" id="JAABOA010000887">
    <property type="protein sequence ID" value="KAF9582887.1"/>
    <property type="molecule type" value="Genomic_DNA"/>
</dbReference>
<keyword evidence="3" id="KW-1185">Reference proteome</keyword>
<dbReference type="Gene3D" id="1.20.1270.60">
    <property type="entry name" value="Arfaptin homology (AH) domain/BAR domain"/>
    <property type="match status" value="1"/>
</dbReference>
<dbReference type="Pfam" id="PF13805">
    <property type="entry name" value="Pil1"/>
    <property type="match status" value="1"/>
</dbReference>
<comment type="caution">
    <text evidence="2">The sequence shown here is derived from an EMBL/GenBank/DDBJ whole genome shotgun (WGS) entry which is preliminary data.</text>
</comment>
<organism evidence="2 3">
    <name type="scientific">Lunasporangiospora selenospora</name>
    <dbReference type="NCBI Taxonomy" id="979761"/>
    <lineage>
        <taxon>Eukaryota</taxon>
        <taxon>Fungi</taxon>
        <taxon>Fungi incertae sedis</taxon>
        <taxon>Mucoromycota</taxon>
        <taxon>Mortierellomycotina</taxon>
        <taxon>Mortierellomycetes</taxon>
        <taxon>Mortierellales</taxon>
        <taxon>Mortierellaceae</taxon>
        <taxon>Lunasporangiospora</taxon>
    </lineage>
</organism>
<feature type="region of interest" description="Disordered" evidence="1">
    <location>
        <begin position="353"/>
        <end position="372"/>
    </location>
</feature>
<feature type="compositionally biased region" description="Low complexity" evidence="1">
    <location>
        <begin position="225"/>
        <end position="242"/>
    </location>
</feature>
<dbReference type="InterPro" id="IPR027267">
    <property type="entry name" value="AH/BAR_dom_sf"/>
</dbReference>
<feature type="compositionally biased region" description="Polar residues" evidence="1">
    <location>
        <begin position="616"/>
        <end position="672"/>
    </location>
</feature>
<dbReference type="OrthoDB" id="5599269at2759"/>
<dbReference type="GO" id="GO:0008289">
    <property type="term" value="F:lipid binding"/>
    <property type="evidence" value="ECO:0007669"/>
    <property type="project" value="TreeGrafter"/>
</dbReference>
<proteinExistence type="predicted"/>
<dbReference type="PANTHER" id="PTHR31962:SF6">
    <property type="entry name" value="EISOSOME COMPONENT PIL1-DOMAIN-CONTAINING PROTEIN"/>
    <property type="match status" value="1"/>
</dbReference>
<protein>
    <recommendedName>
        <fullName evidence="4">Eisosome component PIL1-domain-containing protein</fullName>
    </recommendedName>
</protein>
<evidence type="ECO:0000313" key="2">
    <source>
        <dbReference type="EMBL" id="KAF9582887.1"/>
    </source>
</evidence>
<dbReference type="InterPro" id="IPR028245">
    <property type="entry name" value="PIL1/LSP1"/>
</dbReference>
<dbReference type="GO" id="GO:0005886">
    <property type="term" value="C:plasma membrane"/>
    <property type="evidence" value="ECO:0007669"/>
    <property type="project" value="TreeGrafter"/>
</dbReference>
<feature type="region of interest" description="Disordered" evidence="1">
    <location>
        <begin position="214"/>
        <end position="308"/>
    </location>
</feature>
<evidence type="ECO:0000256" key="1">
    <source>
        <dbReference type="SAM" id="MobiDB-lite"/>
    </source>
</evidence>
<reference evidence="2" key="1">
    <citation type="journal article" date="2020" name="Fungal Divers.">
        <title>Resolving the Mortierellaceae phylogeny through synthesis of multi-gene phylogenetics and phylogenomics.</title>
        <authorList>
            <person name="Vandepol N."/>
            <person name="Liber J."/>
            <person name="Desiro A."/>
            <person name="Na H."/>
            <person name="Kennedy M."/>
            <person name="Barry K."/>
            <person name="Grigoriev I.V."/>
            <person name="Miller A.N."/>
            <person name="O'Donnell K."/>
            <person name="Stajich J.E."/>
            <person name="Bonito G."/>
        </authorList>
    </citation>
    <scope>NUCLEOTIDE SEQUENCE</scope>
    <source>
        <strain evidence="2">KOD1015</strain>
    </source>
</reference>
<feature type="compositionally biased region" description="Polar residues" evidence="1">
    <location>
        <begin position="739"/>
        <end position="756"/>
    </location>
</feature>
<feature type="region of interest" description="Disordered" evidence="1">
    <location>
        <begin position="734"/>
        <end position="786"/>
    </location>
</feature>
<feature type="compositionally biased region" description="Polar residues" evidence="1">
    <location>
        <begin position="470"/>
        <end position="482"/>
    </location>
</feature>
<name>A0A9P6FWS3_9FUNG</name>
<dbReference type="GO" id="GO:0070941">
    <property type="term" value="P:eisosome assembly"/>
    <property type="evidence" value="ECO:0007669"/>
    <property type="project" value="TreeGrafter"/>
</dbReference>